<accession>A0A1G2KMX9</accession>
<name>A0A1G2KMX9_9BACT</name>
<dbReference type="AlphaFoldDB" id="A0A1G2KMX9"/>
<protein>
    <recommendedName>
        <fullName evidence="3">Phosphoesterase HXTX domain-containing protein</fullName>
    </recommendedName>
</protein>
<dbReference type="EMBL" id="MHQK01000048">
    <property type="protein sequence ID" value="OHA00766.1"/>
    <property type="molecule type" value="Genomic_DNA"/>
</dbReference>
<dbReference type="Gene3D" id="3.90.1140.10">
    <property type="entry name" value="Cyclic phosphodiesterase"/>
    <property type="match status" value="1"/>
</dbReference>
<comment type="caution">
    <text evidence="1">The sequence shown here is derived from an EMBL/GenBank/DDBJ whole genome shotgun (WGS) entry which is preliminary data.</text>
</comment>
<dbReference type="Pfam" id="PF07823">
    <property type="entry name" value="CPDase"/>
    <property type="match status" value="1"/>
</dbReference>
<dbReference type="GO" id="GO:0004113">
    <property type="term" value="F:2',3'-cyclic-nucleotide 3'-phosphodiesterase activity"/>
    <property type="evidence" value="ECO:0007669"/>
    <property type="project" value="TreeGrafter"/>
</dbReference>
<dbReference type="GO" id="GO:0009187">
    <property type="term" value="P:cyclic nucleotide metabolic process"/>
    <property type="evidence" value="ECO:0007669"/>
    <property type="project" value="TreeGrafter"/>
</dbReference>
<evidence type="ECO:0008006" key="3">
    <source>
        <dbReference type="Google" id="ProtNLM"/>
    </source>
</evidence>
<dbReference type="PANTHER" id="PTHR28141">
    <property type="entry name" value="2',3'-CYCLIC-NUCLEOTIDE 3'-PHOSPHODIESTERASE"/>
    <property type="match status" value="1"/>
</dbReference>
<dbReference type="Proteomes" id="UP000178710">
    <property type="component" value="Unassembled WGS sequence"/>
</dbReference>
<evidence type="ECO:0000313" key="1">
    <source>
        <dbReference type="EMBL" id="OHA00766.1"/>
    </source>
</evidence>
<gene>
    <name evidence="1" type="ORF">A3C12_01310</name>
</gene>
<dbReference type="PANTHER" id="PTHR28141:SF1">
    <property type="entry name" value="2',3'-CYCLIC-NUCLEOTIDE 3'-PHOSPHODIESTERASE"/>
    <property type="match status" value="1"/>
</dbReference>
<organism evidence="1 2">
    <name type="scientific">Candidatus Sungbacteria bacterium RIFCSPHIGHO2_02_FULL_49_20</name>
    <dbReference type="NCBI Taxonomy" id="1802272"/>
    <lineage>
        <taxon>Bacteria</taxon>
        <taxon>Candidatus Sungiibacteriota</taxon>
    </lineage>
</organism>
<sequence length="171" mass="19443">MSTYSLWLIPKGDAFAHYGLVISDFSRRFQTPSFEPHITLIGDLNGKKQDMQSRTAKLATGLRPLRLETKGFGLEDYYVRSLYLRIAPSDELIRARGLATKIFGKTEIPYMPHLSLLYSDLSRDEKQKLIPTIKKPSNNDILVGAISLWQVDGGVSEWRLIDEFLLAANRK</sequence>
<reference evidence="1 2" key="1">
    <citation type="journal article" date="2016" name="Nat. Commun.">
        <title>Thousands of microbial genomes shed light on interconnected biogeochemical processes in an aquifer system.</title>
        <authorList>
            <person name="Anantharaman K."/>
            <person name="Brown C.T."/>
            <person name="Hug L.A."/>
            <person name="Sharon I."/>
            <person name="Castelle C.J."/>
            <person name="Probst A.J."/>
            <person name="Thomas B.C."/>
            <person name="Singh A."/>
            <person name="Wilkins M.J."/>
            <person name="Karaoz U."/>
            <person name="Brodie E.L."/>
            <person name="Williams K.H."/>
            <person name="Hubbard S.S."/>
            <person name="Banfield J.F."/>
        </authorList>
    </citation>
    <scope>NUCLEOTIDE SEQUENCE [LARGE SCALE GENOMIC DNA]</scope>
</reference>
<proteinExistence type="predicted"/>
<dbReference type="InterPro" id="IPR012386">
    <property type="entry name" value="Cyclic-nucl_3Pdiesterase"/>
</dbReference>
<dbReference type="InterPro" id="IPR009097">
    <property type="entry name" value="Cyclic_Pdiesterase"/>
</dbReference>
<evidence type="ECO:0000313" key="2">
    <source>
        <dbReference type="Proteomes" id="UP000178710"/>
    </source>
</evidence>
<dbReference type="SUPFAM" id="SSF55144">
    <property type="entry name" value="LigT-like"/>
    <property type="match status" value="1"/>
</dbReference>